<dbReference type="SMART" id="SM00121">
    <property type="entry name" value="IB"/>
    <property type="match status" value="1"/>
</dbReference>
<dbReference type="Gene3D" id="4.10.40.20">
    <property type="match status" value="1"/>
</dbReference>
<keyword evidence="5" id="KW-1185">Reference proteome</keyword>
<proteinExistence type="predicted"/>
<dbReference type="InterPro" id="IPR009030">
    <property type="entry name" value="Growth_fac_rcpt_cys_sf"/>
</dbReference>
<accession>A0A8T3D1W8</accession>
<sequence length="386" mass="42536">ERWLDQDSGTKRVGGSRGPIAKIPQLRPQSRAEQANMRMTWVLLWFWVCWFGLCCSREDEQVWLSLGQACGGTVQGMCDGNLTCVPGDNSFIEGEAIDPGVCALVPPPAGCTSKCSGVQCPQRLMCRAGVVTDPCGCCTHCARQQGQVCGGRSWERGYCDRGLTCALFLGHAHAMPPETGICKVIPGLRTDHLADPLCPWVFGCRVRMGSCDCFGLKTCHKMFSYRSLEECSKYLIEQQYWDSVGPYLEEEPCMYHGCVIKGDRCVCKLQGCDSHALTRDACLNLLEMTRCSNVSCPKLAVLTCPHDSFLTEPYTPPKQCCPLVPALCTCNFEKCPSAQSACPPGHRVHRISKGNGHPGNCCNRYQCRPGEEKPAVQERDEKEEEG</sequence>
<comment type="caution">
    <text evidence="4">The sequence shown here is derived from an EMBL/GenBank/DDBJ whole genome shotgun (WGS) entry which is preliminary data.</text>
</comment>
<reference evidence="4" key="1">
    <citation type="submission" date="2021-01" db="EMBL/GenBank/DDBJ databases">
        <authorList>
            <person name="Zahm M."/>
            <person name="Roques C."/>
            <person name="Cabau C."/>
            <person name="Klopp C."/>
            <person name="Donnadieu C."/>
            <person name="Jouanno E."/>
            <person name="Lampietro C."/>
            <person name="Louis A."/>
            <person name="Herpin A."/>
            <person name="Echchiki A."/>
            <person name="Berthelot C."/>
            <person name="Parey E."/>
            <person name="Roest-Crollius H."/>
            <person name="Braasch I."/>
            <person name="Postlethwait J."/>
            <person name="Bobe J."/>
            <person name="Montfort J."/>
            <person name="Bouchez O."/>
            <person name="Begum T."/>
            <person name="Mejri S."/>
            <person name="Adams A."/>
            <person name="Chen W.-J."/>
            <person name="Guiguen Y."/>
        </authorList>
    </citation>
    <scope>NUCLEOTIDE SEQUENCE</scope>
    <source>
        <tissue evidence="4">Blood</tissue>
    </source>
</reference>
<dbReference type="PROSITE" id="PS51323">
    <property type="entry name" value="IGFBP_N_2"/>
    <property type="match status" value="1"/>
</dbReference>
<gene>
    <name evidence="4" type="ORF">AGOR_G00145790</name>
</gene>
<dbReference type="EMBL" id="JAERUA010000013">
    <property type="protein sequence ID" value="KAI1891633.1"/>
    <property type="molecule type" value="Genomic_DNA"/>
</dbReference>
<feature type="domain" description="IGFBP N-terminal" evidence="3">
    <location>
        <begin position="107"/>
        <end position="185"/>
    </location>
</feature>
<protein>
    <recommendedName>
        <fullName evidence="3">IGFBP N-terminal domain-containing protein</fullName>
    </recommendedName>
</protein>
<evidence type="ECO:0000256" key="2">
    <source>
        <dbReference type="SAM" id="MobiDB-lite"/>
    </source>
</evidence>
<dbReference type="Proteomes" id="UP000829720">
    <property type="component" value="Unassembled WGS sequence"/>
</dbReference>
<keyword evidence="1" id="KW-1015">Disulfide bond</keyword>
<dbReference type="AlphaFoldDB" id="A0A8T3D1W8"/>
<dbReference type="PROSITE" id="PS00222">
    <property type="entry name" value="IGFBP_N_1"/>
    <property type="match status" value="1"/>
</dbReference>
<evidence type="ECO:0000313" key="4">
    <source>
        <dbReference type="EMBL" id="KAI1891633.1"/>
    </source>
</evidence>
<name>A0A8T3D1W8_9TELE</name>
<dbReference type="SUPFAM" id="SSF57184">
    <property type="entry name" value="Growth factor receptor domain"/>
    <property type="match status" value="1"/>
</dbReference>
<dbReference type="Pfam" id="PF00219">
    <property type="entry name" value="IGFBP"/>
    <property type="match status" value="1"/>
</dbReference>
<feature type="non-terminal residue" evidence="4">
    <location>
        <position position="386"/>
    </location>
</feature>
<organism evidence="4 5">
    <name type="scientific">Albula goreensis</name>
    <dbReference type="NCBI Taxonomy" id="1534307"/>
    <lineage>
        <taxon>Eukaryota</taxon>
        <taxon>Metazoa</taxon>
        <taxon>Chordata</taxon>
        <taxon>Craniata</taxon>
        <taxon>Vertebrata</taxon>
        <taxon>Euteleostomi</taxon>
        <taxon>Actinopterygii</taxon>
        <taxon>Neopterygii</taxon>
        <taxon>Teleostei</taxon>
        <taxon>Albuliformes</taxon>
        <taxon>Albulidae</taxon>
        <taxon>Albula</taxon>
    </lineage>
</organism>
<dbReference type="OrthoDB" id="5976811at2759"/>
<feature type="region of interest" description="Disordered" evidence="2">
    <location>
        <begin position="1"/>
        <end position="22"/>
    </location>
</feature>
<evidence type="ECO:0000259" key="3">
    <source>
        <dbReference type="PROSITE" id="PS51323"/>
    </source>
</evidence>
<feature type="compositionally biased region" description="Basic and acidic residues" evidence="2">
    <location>
        <begin position="1"/>
        <end position="10"/>
    </location>
</feature>
<evidence type="ECO:0000256" key="1">
    <source>
        <dbReference type="ARBA" id="ARBA00023157"/>
    </source>
</evidence>
<dbReference type="InterPro" id="IPR000867">
    <property type="entry name" value="IGFBP-like"/>
</dbReference>
<evidence type="ECO:0000313" key="5">
    <source>
        <dbReference type="Proteomes" id="UP000829720"/>
    </source>
</evidence>
<dbReference type="InterPro" id="IPR017891">
    <property type="entry name" value="Insulin_GF-bd_Cys-rich_CS"/>
</dbReference>
<dbReference type="GO" id="GO:0005576">
    <property type="term" value="C:extracellular region"/>
    <property type="evidence" value="ECO:0007669"/>
    <property type="project" value="InterPro"/>
</dbReference>